<evidence type="ECO:0000256" key="4">
    <source>
        <dbReference type="ARBA" id="ARBA00022692"/>
    </source>
</evidence>
<evidence type="ECO:0000256" key="7">
    <source>
        <dbReference type="ARBA" id="ARBA00023315"/>
    </source>
</evidence>
<dbReference type="InterPro" id="IPR002656">
    <property type="entry name" value="Acyl_transf_3_dom"/>
</dbReference>
<feature type="transmembrane region" description="Helical" evidence="9">
    <location>
        <begin position="99"/>
        <end position="116"/>
    </location>
</feature>
<feature type="transmembrane region" description="Helical" evidence="9">
    <location>
        <begin position="189"/>
        <end position="208"/>
    </location>
</feature>
<evidence type="ECO:0000313" key="13">
    <source>
        <dbReference type="Proteomes" id="UP000298234"/>
    </source>
</evidence>
<comment type="caution">
    <text evidence="12">The sequence shown here is derived from an EMBL/GenBank/DDBJ whole genome shotgun (WGS) entry which is preliminary data.</text>
</comment>
<dbReference type="Pfam" id="PF01757">
    <property type="entry name" value="Acyl_transf_3"/>
    <property type="match status" value="1"/>
</dbReference>
<accession>A0AAX2RKG9</accession>
<evidence type="ECO:0000259" key="10">
    <source>
        <dbReference type="Pfam" id="PF01757"/>
    </source>
</evidence>
<evidence type="ECO:0000259" key="11">
    <source>
        <dbReference type="Pfam" id="PF19040"/>
    </source>
</evidence>
<dbReference type="PANTHER" id="PTHR23028:SF53">
    <property type="entry name" value="ACYL_TRANSF_3 DOMAIN-CONTAINING PROTEIN"/>
    <property type="match status" value="1"/>
</dbReference>
<evidence type="ECO:0000256" key="9">
    <source>
        <dbReference type="SAM" id="Phobius"/>
    </source>
</evidence>
<feature type="domain" description="SGNH" evidence="11">
    <location>
        <begin position="421"/>
        <end position="638"/>
    </location>
</feature>
<dbReference type="InterPro" id="IPR036514">
    <property type="entry name" value="SGNH_hydro_sf"/>
</dbReference>
<dbReference type="InterPro" id="IPR043968">
    <property type="entry name" value="SGNH"/>
</dbReference>
<feature type="transmembrane region" description="Helical" evidence="9">
    <location>
        <begin position="40"/>
        <end position="73"/>
    </location>
</feature>
<feature type="transmembrane region" description="Helical" evidence="9">
    <location>
        <begin position="159"/>
        <end position="182"/>
    </location>
</feature>
<keyword evidence="3" id="KW-0808">Transferase</keyword>
<dbReference type="PANTHER" id="PTHR23028">
    <property type="entry name" value="ACETYLTRANSFERASE"/>
    <property type="match status" value="1"/>
</dbReference>
<keyword evidence="2" id="KW-1003">Cell membrane</keyword>
<reference evidence="12 13" key="1">
    <citation type="submission" date="2019-03" db="EMBL/GenBank/DDBJ databases">
        <title>Burkholderia cepacia outbreak.</title>
        <authorList>
            <person name="Farzana R."/>
            <person name="Walsh T.R."/>
        </authorList>
    </citation>
    <scope>NUCLEOTIDE SEQUENCE [LARGE SCALE GENOMIC DNA]</scope>
    <source>
        <strain evidence="13">d13</strain>
    </source>
</reference>
<feature type="region of interest" description="Disordered" evidence="8">
    <location>
        <begin position="1"/>
        <end position="24"/>
    </location>
</feature>
<name>A0AAX2RKG9_BURCE</name>
<dbReference type="AlphaFoldDB" id="A0AAX2RKG9"/>
<evidence type="ECO:0000313" key="12">
    <source>
        <dbReference type="EMBL" id="TEU41683.1"/>
    </source>
</evidence>
<dbReference type="Proteomes" id="UP000298234">
    <property type="component" value="Unassembled WGS sequence"/>
</dbReference>
<feature type="compositionally biased region" description="Polar residues" evidence="8">
    <location>
        <begin position="14"/>
        <end position="24"/>
    </location>
</feature>
<dbReference type="Pfam" id="PF19040">
    <property type="entry name" value="SGNH"/>
    <property type="match status" value="1"/>
</dbReference>
<keyword evidence="6 9" id="KW-0472">Membrane</keyword>
<dbReference type="GO" id="GO:0016747">
    <property type="term" value="F:acyltransferase activity, transferring groups other than amino-acyl groups"/>
    <property type="evidence" value="ECO:0007669"/>
    <property type="project" value="InterPro"/>
</dbReference>
<protein>
    <submittedName>
        <fullName evidence="12">Acyltransferase</fullName>
    </submittedName>
</protein>
<comment type="subcellular location">
    <subcellularLocation>
        <location evidence="1">Cell membrane</location>
        <topology evidence="1">Multi-pass membrane protein</topology>
    </subcellularLocation>
</comment>
<feature type="transmembrane region" description="Helical" evidence="9">
    <location>
        <begin position="368"/>
        <end position="388"/>
    </location>
</feature>
<proteinExistence type="predicted"/>
<dbReference type="Gene3D" id="3.40.50.1110">
    <property type="entry name" value="SGNH hydrolase"/>
    <property type="match status" value="1"/>
</dbReference>
<feature type="transmembrane region" description="Helical" evidence="9">
    <location>
        <begin position="298"/>
        <end position="315"/>
    </location>
</feature>
<dbReference type="GO" id="GO:0009103">
    <property type="term" value="P:lipopolysaccharide biosynthetic process"/>
    <property type="evidence" value="ECO:0007669"/>
    <property type="project" value="TreeGrafter"/>
</dbReference>
<keyword evidence="7 12" id="KW-0012">Acyltransferase</keyword>
<feature type="domain" description="Acyltransferase 3" evidence="10">
    <location>
        <begin position="33"/>
        <end position="353"/>
    </location>
</feature>
<evidence type="ECO:0000256" key="6">
    <source>
        <dbReference type="ARBA" id="ARBA00023136"/>
    </source>
</evidence>
<keyword evidence="4 9" id="KW-0812">Transmembrane</keyword>
<dbReference type="GO" id="GO:0016788">
    <property type="term" value="F:hydrolase activity, acting on ester bonds"/>
    <property type="evidence" value="ECO:0007669"/>
    <property type="project" value="UniProtKB-ARBA"/>
</dbReference>
<evidence type="ECO:0000256" key="5">
    <source>
        <dbReference type="ARBA" id="ARBA00022989"/>
    </source>
</evidence>
<gene>
    <name evidence="12" type="ORF">E3D37_27040</name>
</gene>
<dbReference type="SUPFAM" id="SSF52266">
    <property type="entry name" value="SGNH hydrolase"/>
    <property type="match status" value="1"/>
</dbReference>
<evidence type="ECO:0000256" key="2">
    <source>
        <dbReference type="ARBA" id="ARBA00022475"/>
    </source>
</evidence>
<dbReference type="EMBL" id="SNSQ01000035">
    <property type="protein sequence ID" value="TEU41683.1"/>
    <property type="molecule type" value="Genomic_DNA"/>
</dbReference>
<sequence length="644" mass="70052">MEILRNGLGARSPNHASSKVATTPESIPGYRPDIDGLRAVSVLAVLIFHAFPAVLTGGFVGVDVFFVISGYVITKHMLREVDAGTFSFFAFYGRRIRRIFPALLPVLVGIYGFGWFEMLPEEFKQLGLDIAGGAGSVANLVLWHEAGYFDVSAALKPLLHLWSLGVEEQFYLAWPILLLATVQVRKSTYWPIVVVGLGSFALNVSVVLHDPVEAFYAPWTRAWEPMLGALLAYRHSADSSPTSSHATIKGVVGLLLLSVSFVFFKESLTFPGWWALMPTVGAYLVIDAGASRTFASRVLGWRPLVMIGLISYPLYLYHWPLLSALKISSGTAVPAVWRVVALLICFPLALATYRYIETPIRKSRHPRVVVGILVILMGACGFAGYNAYQRGGLEFRMSHMVGAFADGVNFDRDKIWRRGECYLEGSDKAFSDSCVDAGTGPLVMLWGDSRSAALYPGVRSVSTARGVRLAQFSTSGCPPIFGGDPRCAQANARVIEIVKTTKPAIVLLTANWSPDRLQALSATVAALRAAGVGRIVLVGQVATWQSSLPKLYWLYWREHHEEMPARTFFGLDPASRQYDRDGAAIAKQLGIEYVSAFDAMCNAAGCITRTGAGRGNIVMFDDSHLTPAGAEAVAEVIAARVFGG</sequence>
<keyword evidence="5 9" id="KW-1133">Transmembrane helix</keyword>
<feature type="transmembrane region" description="Helical" evidence="9">
    <location>
        <begin position="270"/>
        <end position="286"/>
    </location>
</feature>
<evidence type="ECO:0000256" key="8">
    <source>
        <dbReference type="SAM" id="MobiDB-lite"/>
    </source>
</evidence>
<dbReference type="RefSeq" id="WP_134256896.1">
    <property type="nucleotide sequence ID" value="NZ_SNSG01000032.1"/>
</dbReference>
<dbReference type="GO" id="GO:0005886">
    <property type="term" value="C:plasma membrane"/>
    <property type="evidence" value="ECO:0007669"/>
    <property type="project" value="UniProtKB-SubCell"/>
</dbReference>
<organism evidence="12 13">
    <name type="scientific">Burkholderia cepacia</name>
    <name type="common">Pseudomonas cepacia</name>
    <dbReference type="NCBI Taxonomy" id="292"/>
    <lineage>
        <taxon>Bacteria</taxon>
        <taxon>Pseudomonadati</taxon>
        <taxon>Pseudomonadota</taxon>
        <taxon>Betaproteobacteria</taxon>
        <taxon>Burkholderiales</taxon>
        <taxon>Burkholderiaceae</taxon>
        <taxon>Burkholderia</taxon>
        <taxon>Burkholderia cepacia complex</taxon>
    </lineage>
</organism>
<feature type="transmembrane region" description="Helical" evidence="9">
    <location>
        <begin position="335"/>
        <end position="356"/>
    </location>
</feature>
<dbReference type="InterPro" id="IPR050879">
    <property type="entry name" value="Acyltransferase_3"/>
</dbReference>
<evidence type="ECO:0000256" key="1">
    <source>
        <dbReference type="ARBA" id="ARBA00004651"/>
    </source>
</evidence>
<evidence type="ECO:0000256" key="3">
    <source>
        <dbReference type="ARBA" id="ARBA00022679"/>
    </source>
</evidence>